<reference evidence="3 4" key="1">
    <citation type="submission" date="2017-03" db="EMBL/GenBank/DDBJ databases">
        <title>WGS assembly of Porphyra umbilicalis.</title>
        <authorList>
            <person name="Brawley S.H."/>
            <person name="Blouin N.A."/>
            <person name="Ficko-Blean E."/>
            <person name="Wheeler G.L."/>
            <person name="Lohr M."/>
            <person name="Goodson H.V."/>
            <person name="Jenkins J.W."/>
            <person name="Blaby-Haas C.E."/>
            <person name="Helliwell K.E."/>
            <person name="Chan C."/>
            <person name="Marriage T."/>
            <person name="Bhattacharya D."/>
            <person name="Klein A.S."/>
            <person name="Badis Y."/>
            <person name="Brodie J."/>
            <person name="Cao Y."/>
            <person name="Collen J."/>
            <person name="Dittami S.M."/>
            <person name="Gachon C.M."/>
            <person name="Green B.R."/>
            <person name="Karpowicz S."/>
            <person name="Kim J.W."/>
            <person name="Kudahl U."/>
            <person name="Lin S."/>
            <person name="Michel G."/>
            <person name="Mittag M."/>
            <person name="Olson B.J."/>
            <person name="Pangilinan J."/>
            <person name="Peng Y."/>
            <person name="Qiu H."/>
            <person name="Shu S."/>
            <person name="Singer J.T."/>
            <person name="Smith A.G."/>
            <person name="Sprecher B.N."/>
            <person name="Wagner V."/>
            <person name="Wang W."/>
            <person name="Wang Z.-Y."/>
            <person name="Yan J."/>
            <person name="Yarish C."/>
            <person name="Zoeuner-Riek S."/>
            <person name="Zhuang Y."/>
            <person name="Zou Y."/>
            <person name="Lindquist E.A."/>
            <person name="Grimwood J."/>
            <person name="Barry K."/>
            <person name="Rokhsar D.S."/>
            <person name="Schmutz J."/>
            <person name="Stiller J.W."/>
            <person name="Grossman A.R."/>
            <person name="Prochnik S.E."/>
        </authorList>
    </citation>
    <scope>NUCLEOTIDE SEQUENCE [LARGE SCALE GENOMIC DNA]</scope>
    <source>
        <strain evidence="3">4086291</strain>
    </source>
</reference>
<organism evidence="3 4">
    <name type="scientific">Porphyra umbilicalis</name>
    <name type="common">Purple laver</name>
    <name type="synonym">Red alga</name>
    <dbReference type="NCBI Taxonomy" id="2786"/>
    <lineage>
        <taxon>Eukaryota</taxon>
        <taxon>Rhodophyta</taxon>
        <taxon>Bangiophyceae</taxon>
        <taxon>Bangiales</taxon>
        <taxon>Bangiaceae</taxon>
        <taxon>Porphyra</taxon>
    </lineage>
</organism>
<feature type="compositionally biased region" description="Low complexity" evidence="1">
    <location>
        <begin position="180"/>
        <end position="196"/>
    </location>
</feature>
<protein>
    <submittedName>
        <fullName evidence="3">Uncharacterized protein</fullName>
    </submittedName>
</protein>
<proteinExistence type="predicted"/>
<feature type="region of interest" description="Disordered" evidence="1">
    <location>
        <begin position="246"/>
        <end position="303"/>
    </location>
</feature>
<dbReference type="AlphaFoldDB" id="A0A1X6P2P2"/>
<evidence type="ECO:0000256" key="1">
    <source>
        <dbReference type="SAM" id="MobiDB-lite"/>
    </source>
</evidence>
<dbReference type="EMBL" id="KV918919">
    <property type="protein sequence ID" value="OSX75056.1"/>
    <property type="molecule type" value="Genomic_DNA"/>
</dbReference>
<evidence type="ECO:0000313" key="3">
    <source>
        <dbReference type="EMBL" id="OSX75056.1"/>
    </source>
</evidence>
<feature type="signal peptide" evidence="2">
    <location>
        <begin position="1"/>
        <end position="21"/>
    </location>
</feature>
<gene>
    <name evidence="3" type="ORF">BU14_0256s0009</name>
</gene>
<keyword evidence="2" id="KW-0732">Signal</keyword>
<feature type="compositionally biased region" description="Pro residues" evidence="1">
    <location>
        <begin position="246"/>
        <end position="258"/>
    </location>
</feature>
<accession>A0A1X6P2P2</accession>
<keyword evidence="4" id="KW-1185">Reference proteome</keyword>
<feature type="compositionally biased region" description="Gly residues" evidence="1">
    <location>
        <begin position="292"/>
        <end position="301"/>
    </location>
</feature>
<dbReference type="Proteomes" id="UP000218209">
    <property type="component" value="Unassembled WGS sequence"/>
</dbReference>
<feature type="region of interest" description="Disordered" evidence="1">
    <location>
        <begin position="180"/>
        <end position="206"/>
    </location>
</feature>
<name>A0A1X6P2P2_PORUM</name>
<feature type="chain" id="PRO_5012801276" evidence="2">
    <location>
        <begin position="22"/>
        <end position="379"/>
    </location>
</feature>
<evidence type="ECO:0000313" key="4">
    <source>
        <dbReference type="Proteomes" id="UP000218209"/>
    </source>
</evidence>
<sequence length="379" mass="38862">MGRVRSARWRALLRATVLTMAAPPRRVDCPRGLPASRVRARGAAGRVAGASRPDGGGVPVGVRFAAAAPPRCPLVVGASPLLGRAVVMTPRACARPSFRPPPRAHASSRLPPPVTPHPVAMVSLGAAAPRADASPLLVPGLGGRRRTPPTRLHIDDELADERTPDAHFAPAAVVKFPPLRGGPAGAPSAAAAGGTPVDSDEDGGTSDLSLISVDPPTPPTAPAVTAAAAATAAAALRRAGRPFFLPPPATSPGRPASPPMARRPRCSTRRGATCGGVDGAPRRACRGRRRGGGGGGGGWGGAPAARRRAAAEAAAVGGLRGERDWAGNAARLAQWMLPAELRAWKRRVLWPGERLVVAYWVADYTRAGRKMVREAAAEG</sequence>
<evidence type="ECO:0000256" key="2">
    <source>
        <dbReference type="SAM" id="SignalP"/>
    </source>
</evidence>